<feature type="compositionally biased region" description="Basic and acidic residues" evidence="1">
    <location>
        <begin position="40"/>
        <end position="56"/>
    </location>
</feature>
<dbReference type="EMBL" id="JACHJL010000017">
    <property type="protein sequence ID" value="MBB5938521.1"/>
    <property type="molecule type" value="Genomic_DNA"/>
</dbReference>
<accession>A0A7W9V1R4</accession>
<dbReference type="RefSeq" id="WP_184576365.1">
    <property type="nucleotide sequence ID" value="NZ_JACHJL010000017.1"/>
</dbReference>
<dbReference type="AlphaFoldDB" id="A0A7W9V1R4"/>
<dbReference type="Proteomes" id="UP000588098">
    <property type="component" value="Unassembled WGS sequence"/>
</dbReference>
<name>A0A7W9V1R4_9ACTN</name>
<reference evidence="2 3" key="1">
    <citation type="submission" date="2020-08" db="EMBL/GenBank/DDBJ databases">
        <title>Genomic Encyclopedia of Type Strains, Phase III (KMG-III): the genomes of soil and plant-associated and newly described type strains.</title>
        <authorList>
            <person name="Whitman W."/>
        </authorList>
    </citation>
    <scope>NUCLEOTIDE SEQUENCE [LARGE SCALE GENOMIC DNA]</scope>
    <source>
        <strain evidence="2 3">CECT 8305</strain>
    </source>
</reference>
<evidence type="ECO:0000313" key="2">
    <source>
        <dbReference type="EMBL" id="MBB5938521.1"/>
    </source>
</evidence>
<gene>
    <name evidence="2" type="ORF">FHS42_005610</name>
</gene>
<organism evidence="2 3">
    <name type="scientific">Streptomyces zagrosensis</name>
    <dbReference type="NCBI Taxonomy" id="1042984"/>
    <lineage>
        <taxon>Bacteria</taxon>
        <taxon>Bacillati</taxon>
        <taxon>Actinomycetota</taxon>
        <taxon>Actinomycetes</taxon>
        <taxon>Kitasatosporales</taxon>
        <taxon>Streptomycetaceae</taxon>
        <taxon>Streptomyces</taxon>
    </lineage>
</organism>
<evidence type="ECO:0000256" key="1">
    <source>
        <dbReference type="SAM" id="MobiDB-lite"/>
    </source>
</evidence>
<protein>
    <submittedName>
        <fullName evidence="2">Uncharacterized protein</fullName>
    </submittedName>
</protein>
<sequence>MARQKFERVNRICPVVLWQPCRDQPPQTPAPPAAGQASHVRHEDRIGRPGWDEFPAHRPAGQFHRLEGLGCTGIDQVIGPHLHDAGAAVGGPRDVVRRVPTSRVPSCQCGQNGGEAIASTCGSRSIRMS</sequence>
<comment type="caution">
    <text evidence="2">The sequence shown here is derived from an EMBL/GenBank/DDBJ whole genome shotgun (WGS) entry which is preliminary data.</text>
</comment>
<proteinExistence type="predicted"/>
<evidence type="ECO:0000313" key="3">
    <source>
        <dbReference type="Proteomes" id="UP000588098"/>
    </source>
</evidence>
<feature type="region of interest" description="Disordered" evidence="1">
    <location>
        <begin position="24"/>
        <end position="56"/>
    </location>
</feature>
<keyword evidence="3" id="KW-1185">Reference proteome</keyword>